<dbReference type="GO" id="GO:0008270">
    <property type="term" value="F:zinc ion binding"/>
    <property type="evidence" value="ECO:0007669"/>
    <property type="project" value="UniProtKB-KW"/>
</dbReference>
<dbReference type="AlphaFoldDB" id="A0A1I8ALL7"/>
<dbReference type="SMART" id="SM00430">
    <property type="entry name" value="HOLI"/>
    <property type="match status" value="1"/>
</dbReference>
<keyword evidence="9 10" id="KW-0539">Nucleus</keyword>
<evidence type="ECO:0000256" key="4">
    <source>
        <dbReference type="ARBA" id="ARBA00022833"/>
    </source>
</evidence>
<feature type="domain" description="Nuclear receptor" evidence="11">
    <location>
        <begin position="6"/>
        <end position="83"/>
    </location>
</feature>
<evidence type="ECO:0000256" key="6">
    <source>
        <dbReference type="ARBA" id="ARBA00023125"/>
    </source>
</evidence>
<evidence type="ECO:0000256" key="8">
    <source>
        <dbReference type="ARBA" id="ARBA00023170"/>
    </source>
</evidence>
<dbReference type="SUPFAM" id="SSF57716">
    <property type="entry name" value="Glucocorticoid receptor-like (DNA-binding domain)"/>
    <property type="match status" value="1"/>
</dbReference>
<comment type="subcellular location">
    <subcellularLocation>
        <location evidence="10">Nucleus</location>
    </subcellularLocation>
</comment>
<keyword evidence="6 10" id="KW-0238">DNA-binding</keyword>
<dbReference type="InterPro" id="IPR000536">
    <property type="entry name" value="Nucl_hrmn_rcpt_lig-bd"/>
</dbReference>
<dbReference type="PROSITE" id="PS51030">
    <property type="entry name" value="NUCLEAR_REC_DBD_2"/>
    <property type="match status" value="1"/>
</dbReference>
<dbReference type="CDD" id="cd06157">
    <property type="entry name" value="NR_LBD"/>
    <property type="match status" value="1"/>
</dbReference>
<evidence type="ECO:0000256" key="2">
    <source>
        <dbReference type="ARBA" id="ARBA00022723"/>
    </source>
</evidence>
<keyword evidence="8 10" id="KW-0675">Receptor</keyword>
<proteinExistence type="inferred from homology"/>
<dbReference type="GO" id="GO:0003700">
    <property type="term" value="F:DNA-binding transcription factor activity"/>
    <property type="evidence" value="ECO:0007669"/>
    <property type="project" value="InterPro"/>
</dbReference>
<comment type="similarity">
    <text evidence="1 10">Belongs to the nuclear hormone receptor family.</text>
</comment>
<keyword evidence="13" id="KW-1185">Reference proteome</keyword>
<dbReference type="InterPro" id="IPR050274">
    <property type="entry name" value="Nuclear_hormone_rcpt_NR2"/>
</dbReference>
<dbReference type="Proteomes" id="UP000095287">
    <property type="component" value="Unplaced"/>
</dbReference>
<keyword evidence="4 10" id="KW-0862">Zinc</keyword>
<dbReference type="GO" id="GO:0043565">
    <property type="term" value="F:sequence-specific DNA binding"/>
    <property type="evidence" value="ECO:0007669"/>
    <property type="project" value="InterPro"/>
</dbReference>
<dbReference type="PROSITE" id="PS00031">
    <property type="entry name" value="NUCLEAR_REC_DBD_1"/>
    <property type="match status" value="1"/>
</dbReference>
<dbReference type="Pfam" id="PF00105">
    <property type="entry name" value="zf-C4"/>
    <property type="match status" value="1"/>
</dbReference>
<keyword evidence="5 10" id="KW-0805">Transcription regulation</keyword>
<keyword evidence="2 10" id="KW-0479">Metal-binding</keyword>
<reference evidence="14" key="1">
    <citation type="submission" date="2016-11" db="UniProtKB">
        <authorList>
            <consortium name="WormBaseParasite"/>
        </authorList>
    </citation>
    <scope>IDENTIFICATION</scope>
</reference>
<evidence type="ECO:0000313" key="14">
    <source>
        <dbReference type="WBParaSite" id="L893_g7218.t1"/>
    </source>
</evidence>
<sequence>MPPALAHICAICGAPARCLHYDVMSCIGCKSFFRRSVVLGKLYECIGRTKGACEVYYENSRFCQLCRFEKCIQKGMKPELIQPNGKEEAEQLTAYTRKRNCSISSYSEDDLPPMKRLFSAQDTYGYLIDNLCYLETKMVELRTSSIDPMDSAYLDLPDLLARQCQIGDSHKYPRPLDSYLDLPDLLARQCQLGNSHKYPRPLDCKLPVPQNSALGRKNWLLLDLMLTIDFCKCIPTFCALSFRDQVVLCKRVVLSSARFTQAFYSYLNNSSTLYFPDGSMPLNFFSHEKTKVELEIFCGSIEPVRRNAFTKEEYLFLKTVILLNADCPQLSDEGRQILEKGRTLYANAFLRYLQANYGTTQGAVRFTNAISIIRSLCDDDQKHKGLHIMFEAKVAKMFGMPRPIALIDTIMIN</sequence>
<dbReference type="InterPro" id="IPR035500">
    <property type="entry name" value="NHR-like_dom_sf"/>
</dbReference>
<dbReference type="WBParaSite" id="L893_g7218.t1">
    <property type="protein sequence ID" value="L893_g7218.t1"/>
    <property type="gene ID" value="L893_g7218"/>
</dbReference>
<evidence type="ECO:0000259" key="11">
    <source>
        <dbReference type="PROSITE" id="PS51030"/>
    </source>
</evidence>
<evidence type="ECO:0000256" key="5">
    <source>
        <dbReference type="ARBA" id="ARBA00023015"/>
    </source>
</evidence>
<dbReference type="Pfam" id="PF00104">
    <property type="entry name" value="Hormone_recep"/>
    <property type="match status" value="1"/>
</dbReference>
<evidence type="ECO:0000256" key="10">
    <source>
        <dbReference type="RuleBase" id="RU004334"/>
    </source>
</evidence>
<keyword evidence="7 10" id="KW-0804">Transcription</keyword>
<evidence type="ECO:0000256" key="7">
    <source>
        <dbReference type="ARBA" id="ARBA00023163"/>
    </source>
</evidence>
<dbReference type="SMART" id="SM00399">
    <property type="entry name" value="ZnF_C4"/>
    <property type="match status" value="1"/>
</dbReference>
<evidence type="ECO:0000256" key="1">
    <source>
        <dbReference type="ARBA" id="ARBA00005993"/>
    </source>
</evidence>
<evidence type="ECO:0000256" key="9">
    <source>
        <dbReference type="ARBA" id="ARBA00023242"/>
    </source>
</evidence>
<dbReference type="PANTHER" id="PTHR24083">
    <property type="entry name" value="NUCLEAR HORMONE RECEPTOR"/>
    <property type="match status" value="1"/>
</dbReference>
<dbReference type="InterPro" id="IPR001628">
    <property type="entry name" value="Znf_hrmn_rcpt"/>
</dbReference>
<dbReference type="InterPro" id="IPR013088">
    <property type="entry name" value="Znf_NHR/GATA"/>
</dbReference>
<feature type="domain" description="NR LBD" evidence="12">
    <location>
        <begin position="181"/>
        <end position="409"/>
    </location>
</feature>
<dbReference type="Gene3D" id="1.10.565.10">
    <property type="entry name" value="Retinoid X Receptor"/>
    <property type="match status" value="1"/>
</dbReference>
<dbReference type="SUPFAM" id="SSF48508">
    <property type="entry name" value="Nuclear receptor ligand-binding domain"/>
    <property type="match status" value="1"/>
</dbReference>
<evidence type="ECO:0000256" key="3">
    <source>
        <dbReference type="ARBA" id="ARBA00022771"/>
    </source>
</evidence>
<dbReference type="PROSITE" id="PS51843">
    <property type="entry name" value="NR_LBD"/>
    <property type="match status" value="1"/>
</dbReference>
<keyword evidence="3 10" id="KW-0863">Zinc-finger</keyword>
<evidence type="ECO:0000313" key="13">
    <source>
        <dbReference type="Proteomes" id="UP000095287"/>
    </source>
</evidence>
<evidence type="ECO:0000259" key="12">
    <source>
        <dbReference type="PROSITE" id="PS51843"/>
    </source>
</evidence>
<accession>A0A1I8ALL7</accession>
<protein>
    <submittedName>
        <fullName evidence="14">Nuclear receptor</fullName>
    </submittedName>
</protein>
<organism evidence="13 14">
    <name type="scientific">Steinernema glaseri</name>
    <dbReference type="NCBI Taxonomy" id="37863"/>
    <lineage>
        <taxon>Eukaryota</taxon>
        <taxon>Metazoa</taxon>
        <taxon>Ecdysozoa</taxon>
        <taxon>Nematoda</taxon>
        <taxon>Chromadorea</taxon>
        <taxon>Rhabditida</taxon>
        <taxon>Tylenchina</taxon>
        <taxon>Panagrolaimomorpha</taxon>
        <taxon>Strongyloidoidea</taxon>
        <taxon>Steinernematidae</taxon>
        <taxon>Steinernema</taxon>
    </lineage>
</organism>
<dbReference type="GO" id="GO:0005634">
    <property type="term" value="C:nucleus"/>
    <property type="evidence" value="ECO:0007669"/>
    <property type="project" value="UniProtKB-SubCell"/>
</dbReference>
<dbReference type="PRINTS" id="PR00047">
    <property type="entry name" value="STROIDFINGER"/>
</dbReference>
<name>A0A1I8ALL7_9BILA</name>
<dbReference type="Gene3D" id="3.30.50.10">
    <property type="entry name" value="Erythroid Transcription Factor GATA-1, subunit A"/>
    <property type="match status" value="1"/>
</dbReference>